<dbReference type="EMBL" id="VSSQ01117997">
    <property type="protein sequence ID" value="MPN52159.1"/>
    <property type="molecule type" value="Genomic_DNA"/>
</dbReference>
<name>A0A645IP35_9ZZZZ</name>
<organism evidence="1">
    <name type="scientific">bioreactor metagenome</name>
    <dbReference type="NCBI Taxonomy" id="1076179"/>
    <lineage>
        <taxon>unclassified sequences</taxon>
        <taxon>metagenomes</taxon>
        <taxon>ecological metagenomes</taxon>
    </lineage>
</organism>
<gene>
    <name evidence="1" type="ORF">SDC9_199813</name>
</gene>
<evidence type="ECO:0000313" key="1">
    <source>
        <dbReference type="EMBL" id="MPN52159.1"/>
    </source>
</evidence>
<proteinExistence type="predicted"/>
<dbReference type="AlphaFoldDB" id="A0A645IP35"/>
<protein>
    <submittedName>
        <fullName evidence="1">Uncharacterized protein</fullName>
    </submittedName>
</protein>
<comment type="caution">
    <text evidence="1">The sequence shown here is derived from an EMBL/GenBank/DDBJ whole genome shotgun (WGS) entry which is preliminary data.</text>
</comment>
<accession>A0A645IP35</accession>
<sequence>MVLGAMAVDDPRQDGRMRLDLGILRNQDPAAEDQFQRLRSAGLHSRRPHRSAVVEHVFEFVEVERLQIPLPVALGAVAFEQHDRQIRNLRHLPGAAGGRGLVRVEPFVIVDTEQTPAEFNLRRFAGSGRAGVFEKGPRILFQPDLLGEQRAEPPGQ</sequence>
<reference evidence="1" key="1">
    <citation type="submission" date="2019-08" db="EMBL/GenBank/DDBJ databases">
        <authorList>
            <person name="Kucharzyk K."/>
            <person name="Murdoch R.W."/>
            <person name="Higgins S."/>
            <person name="Loffler F."/>
        </authorList>
    </citation>
    <scope>NUCLEOTIDE SEQUENCE</scope>
</reference>